<feature type="domain" description="Radical SAM core" evidence="8">
    <location>
        <begin position="310"/>
        <end position="581"/>
    </location>
</feature>
<dbReference type="InterPro" id="IPR058240">
    <property type="entry name" value="rSAM_sf"/>
</dbReference>
<keyword evidence="5 6" id="KW-0411">Iron-sulfur</keyword>
<evidence type="ECO:0000256" key="3">
    <source>
        <dbReference type="ARBA" id="ARBA00022723"/>
    </source>
</evidence>
<dbReference type="InterPro" id="IPR006638">
    <property type="entry name" value="Elp3/MiaA/NifB-like_rSAM"/>
</dbReference>
<dbReference type="InterPro" id="IPR007197">
    <property type="entry name" value="rSAM"/>
</dbReference>
<dbReference type="SMART" id="SM00729">
    <property type="entry name" value="Elp3"/>
    <property type="match status" value="1"/>
</dbReference>
<protein>
    <submittedName>
        <fullName evidence="9">YgiQ family radical SAM protein</fullName>
    </submittedName>
</protein>
<evidence type="ECO:0000256" key="7">
    <source>
        <dbReference type="SAM" id="MobiDB-lite"/>
    </source>
</evidence>
<evidence type="ECO:0000259" key="8">
    <source>
        <dbReference type="PROSITE" id="PS51918"/>
    </source>
</evidence>
<dbReference type="InterPro" id="IPR020612">
    <property type="entry name" value="Methylthiotransferase_CS"/>
</dbReference>
<keyword evidence="4 6" id="KW-0408">Iron</keyword>
<dbReference type="PANTHER" id="PTHR32331:SF0">
    <property type="entry name" value="UPF0313 PROTEIN YGIQ"/>
    <property type="match status" value="1"/>
</dbReference>
<dbReference type="SFLD" id="SFLDS00029">
    <property type="entry name" value="Radical_SAM"/>
    <property type="match status" value="1"/>
</dbReference>
<dbReference type="Pfam" id="PF08497">
    <property type="entry name" value="Radical_SAM_N"/>
    <property type="match status" value="1"/>
</dbReference>
<dbReference type="PANTHER" id="PTHR32331">
    <property type="entry name" value="UPF0313 PROTEIN YGIQ"/>
    <property type="match status" value="1"/>
</dbReference>
<dbReference type="PROSITE" id="PS51918">
    <property type="entry name" value="RADICAL_SAM"/>
    <property type="match status" value="1"/>
</dbReference>
<dbReference type="SUPFAM" id="SSF102114">
    <property type="entry name" value="Radical SAM enzymes"/>
    <property type="match status" value="1"/>
</dbReference>
<dbReference type="InterPro" id="IPR024560">
    <property type="entry name" value="UPF0313_C"/>
</dbReference>
<name>A0A8J6XSY3_9BACT</name>
<feature type="binding site" evidence="6">
    <location>
        <position position="331"/>
    </location>
    <ligand>
        <name>[4Fe-4S] cluster</name>
        <dbReference type="ChEBI" id="CHEBI:49883"/>
        <note>4Fe-4S-S-AdoMet</note>
    </ligand>
</feature>
<evidence type="ECO:0000256" key="2">
    <source>
        <dbReference type="ARBA" id="ARBA00022691"/>
    </source>
</evidence>
<dbReference type="GO" id="GO:0051539">
    <property type="term" value="F:4 iron, 4 sulfur cluster binding"/>
    <property type="evidence" value="ECO:0007669"/>
    <property type="project" value="UniProtKB-KW"/>
</dbReference>
<feature type="binding site" evidence="6">
    <location>
        <position position="328"/>
    </location>
    <ligand>
        <name>[4Fe-4S] cluster</name>
        <dbReference type="ChEBI" id="CHEBI:49883"/>
        <note>4Fe-4S-S-AdoMet</note>
    </ligand>
</feature>
<dbReference type="SFLD" id="SFLDG01069">
    <property type="entry name" value="UPF0313"/>
    <property type="match status" value="1"/>
</dbReference>
<evidence type="ECO:0000256" key="4">
    <source>
        <dbReference type="ARBA" id="ARBA00023004"/>
    </source>
</evidence>
<dbReference type="PROSITE" id="PS01278">
    <property type="entry name" value="MTTASE_RADICAL"/>
    <property type="match status" value="1"/>
</dbReference>
<feature type="binding site" evidence="6">
    <location>
        <position position="324"/>
    </location>
    <ligand>
        <name>[4Fe-4S] cluster</name>
        <dbReference type="ChEBI" id="CHEBI:49883"/>
        <note>4Fe-4S-S-AdoMet</note>
    </ligand>
</feature>
<comment type="caution">
    <text evidence="9">The sequence shown here is derived from an EMBL/GenBank/DDBJ whole genome shotgun (WGS) entry which is preliminary data.</text>
</comment>
<dbReference type="HAMAP" id="MF_01251">
    <property type="entry name" value="UPF0313"/>
    <property type="match status" value="1"/>
</dbReference>
<keyword evidence="3 6" id="KW-0479">Metal-binding</keyword>
<evidence type="ECO:0000256" key="6">
    <source>
        <dbReference type="HAMAP-Rule" id="MF_01251"/>
    </source>
</evidence>
<keyword evidence="2 6" id="KW-0949">S-adenosyl-L-methionine</keyword>
<organism evidence="9 10">
    <name type="scientific">Candidatus Polarisedimenticola svalbardensis</name>
    <dbReference type="NCBI Taxonomy" id="2886004"/>
    <lineage>
        <taxon>Bacteria</taxon>
        <taxon>Pseudomonadati</taxon>
        <taxon>Acidobacteriota</taxon>
        <taxon>Candidatus Polarisedimenticolia</taxon>
        <taxon>Candidatus Polarisedimenticolales</taxon>
        <taxon>Candidatus Polarisedimenticolaceae</taxon>
        <taxon>Candidatus Polarisedimenticola</taxon>
    </lineage>
</organism>
<dbReference type="Pfam" id="PF11842">
    <property type="entry name" value="DUF3362"/>
    <property type="match status" value="1"/>
</dbReference>
<sequence length="643" mass="71720">MKRGQQTDRSAFLPTTGEEIEALGWDRPDVVLVSGDAYIDHPSFAAAILGRALESHGFRVAILAQPDWRSADPWRELGRPRLFYGVSAGNMDSMINHYTANRKRRNSDAYSPGGAIGLRPDRPTAVYAQRCREAFRGVPVVTGGVEASLRRVAQYDYWSDKVMPSILVPSKAHLLVFGMGERPIVQIARRLAAGEPVENLRDMRGVAYLLGKSEPVPDHAWNDAACDNRTVELPSFTEVVEDKVKFAVATRLVHHETNPLNGRRQTQAHGDRTVVINPPDLALSTSELDHLHALPYTRLPHPRYSDPVPAWETIKDSVQIMRGCFGGCTFCSITLHQGRAIQSRSRESVLQEIGDISSSPGFKGHISDIGGPTANMYRMQCSKPEVEAICRRPSCIHPKVCKLLNTSHAPLVDLMKNSRKIPGVKKVHVASGLRMDLARNETEYMDELVQHHVGGHLKVAPEHTSDTVLNCMKKPAQHTFEEFAGKFAEASSRAGKEQYLVPYFISSHPGSGVKEMIDLAVNLKRDGYRPRQVQDFIPAPMDVATCMYYAGIDPYTMKEVPVARRLKARLVQRALLQYWKAENWQTVRNALMGEGREDLIGDGPDCLIPALPPRIPKGDRPGFEQPRTGYRRTAREGSHRRKS</sequence>
<proteinExistence type="inferred from homology"/>
<dbReference type="Gene3D" id="3.80.30.20">
    <property type="entry name" value="tm_1862 like domain"/>
    <property type="match status" value="1"/>
</dbReference>
<dbReference type="InterPro" id="IPR013704">
    <property type="entry name" value="UPF0313_N"/>
</dbReference>
<dbReference type="GO" id="GO:0003824">
    <property type="term" value="F:catalytic activity"/>
    <property type="evidence" value="ECO:0007669"/>
    <property type="project" value="InterPro"/>
</dbReference>
<evidence type="ECO:0000313" key="10">
    <source>
        <dbReference type="Proteomes" id="UP000648239"/>
    </source>
</evidence>
<gene>
    <name evidence="9" type="ORF">IFK94_03750</name>
</gene>
<evidence type="ECO:0000256" key="5">
    <source>
        <dbReference type="ARBA" id="ARBA00023014"/>
    </source>
</evidence>
<feature type="region of interest" description="Disordered" evidence="7">
    <location>
        <begin position="610"/>
        <end position="643"/>
    </location>
</feature>
<reference evidence="9 10" key="1">
    <citation type="submission" date="2020-08" db="EMBL/GenBank/DDBJ databases">
        <title>Acidobacteriota in marine sediments use diverse sulfur dissimilation pathways.</title>
        <authorList>
            <person name="Wasmund K."/>
        </authorList>
    </citation>
    <scope>NUCLEOTIDE SEQUENCE [LARGE SCALE GENOMIC DNA]</scope>
    <source>
        <strain evidence="9">MAG AM4</strain>
    </source>
</reference>
<dbReference type="EMBL" id="JACXWD010000007">
    <property type="protein sequence ID" value="MBD3867218.1"/>
    <property type="molecule type" value="Genomic_DNA"/>
</dbReference>
<dbReference type="InterPro" id="IPR022946">
    <property type="entry name" value="UPF0313"/>
</dbReference>
<evidence type="ECO:0000313" key="9">
    <source>
        <dbReference type="EMBL" id="MBD3867218.1"/>
    </source>
</evidence>
<accession>A0A8J6XSY3</accession>
<comment type="cofactor">
    <cofactor evidence="6">
        <name>[4Fe-4S] cluster</name>
        <dbReference type="ChEBI" id="CHEBI:49883"/>
    </cofactor>
    <text evidence="6">Binds 1 [4Fe-4S] cluster. The cluster is coordinated with 3 cysteines and an exchangeable S-adenosyl-L-methionine.</text>
</comment>
<dbReference type="AlphaFoldDB" id="A0A8J6XSY3"/>
<keyword evidence="1 6" id="KW-0004">4Fe-4S</keyword>
<dbReference type="GO" id="GO:0005506">
    <property type="term" value="F:iron ion binding"/>
    <property type="evidence" value="ECO:0007669"/>
    <property type="project" value="UniProtKB-UniRule"/>
</dbReference>
<dbReference type="InterPro" id="IPR023404">
    <property type="entry name" value="rSAM_horseshoe"/>
</dbReference>
<dbReference type="NCBIfam" id="TIGR03904">
    <property type="entry name" value="SAM_YgiQ"/>
    <property type="match status" value="1"/>
</dbReference>
<evidence type="ECO:0000256" key="1">
    <source>
        <dbReference type="ARBA" id="ARBA00022485"/>
    </source>
</evidence>
<dbReference type="Proteomes" id="UP000648239">
    <property type="component" value="Unassembled WGS sequence"/>
</dbReference>
<comment type="similarity">
    <text evidence="6">Belongs to the UPF0313 family.</text>
</comment>
<dbReference type="SFLD" id="SFLDG01082">
    <property type="entry name" value="B12-binding_domain_containing"/>
    <property type="match status" value="1"/>
</dbReference>